<evidence type="ECO:0000256" key="1">
    <source>
        <dbReference type="ARBA" id="ARBA00022898"/>
    </source>
</evidence>
<dbReference type="Pfam" id="PF01041">
    <property type="entry name" value="DegT_DnrJ_EryC1"/>
    <property type="match status" value="1"/>
</dbReference>
<dbReference type="Proteomes" id="UP001595840">
    <property type="component" value="Unassembled WGS sequence"/>
</dbReference>
<comment type="caution">
    <text evidence="4">The sequence shown here is derived from an EMBL/GenBank/DDBJ whole genome shotgun (WGS) entry which is preliminary data.</text>
</comment>
<evidence type="ECO:0000313" key="5">
    <source>
        <dbReference type="Proteomes" id="UP001595840"/>
    </source>
</evidence>
<evidence type="ECO:0000256" key="3">
    <source>
        <dbReference type="RuleBase" id="RU004508"/>
    </source>
</evidence>
<dbReference type="InterPro" id="IPR015424">
    <property type="entry name" value="PyrdxlP-dep_Trfase"/>
</dbReference>
<dbReference type="PANTHER" id="PTHR30244:SF34">
    <property type="entry name" value="DTDP-4-AMINO-4,6-DIDEOXYGALACTOSE TRANSAMINASE"/>
    <property type="match status" value="1"/>
</dbReference>
<dbReference type="GO" id="GO:0008483">
    <property type="term" value="F:transaminase activity"/>
    <property type="evidence" value="ECO:0007669"/>
    <property type="project" value="UniProtKB-KW"/>
</dbReference>
<dbReference type="InterPro" id="IPR015421">
    <property type="entry name" value="PyrdxlP-dep_Trfase_major"/>
</dbReference>
<keyword evidence="5" id="KW-1185">Reference proteome</keyword>
<dbReference type="RefSeq" id="WP_290260806.1">
    <property type="nucleotide sequence ID" value="NZ_JAUFQG010000004.1"/>
</dbReference>
<dbReference type="InterPro" id="IPR000653">
    <property type="entry name" value="DegT/StrS_aminotransferase"/>
</dbReference>
<name>A0ABV8V900_9GAMM</name>
<dbReference type="SUPFAM" id="SSF53383">
    <property type="entry name" value="PLP-dependent transferases"/>
    <property type="match status" value="1"/>
</dbReference>
<accession>A0ABV8V900</accession>
<dbReference type="Gene3D" id="3.40.640.10">
    <property type="entry name" value="Type I PLP-dependent aspartate aminotransferase-like (Major domain)"/>
    <property type="match status" value="1"/>
</dbReference>
<reference evidence="5" key="1">
    <citation type="journal article" date="2019" name="Int. J. Syst. Evol. Microbiol.">
        <title>The Global Catalogue of Microorganisms (GCM) 10K type strain sequencing project: providing services to taxonomists for standard genome sequencing and annotation.</title>
        <authorList>
            <consortium name="The Broad Institute Genomics Platform"/>
            <consortium name="The Broad Institute Genome Sequencing Center for Infectious Disease"/>
            <person name="Wu L."/>
            <person name="Ma J."/>
        </authorList>
    </citation>
    <scope>NUCLEOTIDE SEQUENCE [LARGE SCALE GENOMIC DNA]</scope>
    <source>
        <strain evidence="5">CECT 8570</strain>
    </source>
</reference>
<evidence type="ECO:0000256" key="2">
    <source>
        <dbReference type="ARBA" id="ARBA00037999"/>
    </source>
</evidence>
<keyword evidence="1 3" id="KW-0663">Pyridoxal phosphate</keyword>
<proteinExistence type="inferred from homology"/>
<keyword evidence="4" id="KW-0808">Transferase</keyword>
<dbReference type="PANTHER" id="PTHR30244">
    <property type="entry name" value="TRANSAMINASE"/>
    <property type="match status" value="1"/>
</dbReference>
<keyword evidence="4" id="KW-0032">Aminotransferase</keyword>
<protein>
    <submittedName>
        <fullName evidence="4">DegT/DnrJ/EryC1/StrS family aminotransferase</fullName>
    </submittedName>
</protein>
<comment type="similarity">
    <text evidence="2 3">Belongs to the DegT/DnrJ/EryC1 family.</text>
</comment>
<organism evidence="4 5">
    <name type="scientific">Simiduia curdlanivorans</name>
    <dbReference type="NCBI Taxonomy" id="1492769"/>
    <lineage>
        <taxon>Bacteria</taxon>
        <taxon>Pseudomonadati</taxon>
        <taxon>Pseudomonadota</taxon>
        <taxon>Gammaproteobacteria</taxon>
        <taxon>Cellvibrionales</taxon>
        <taxon>Cellvibrionaceae</taxon>
        <taxon>Simiduia</taxon>
    </lineage>
</organism>
<evidence type="ECO:0000313" key="4">
    <source>
        <dbReference type="EMBL" id="MFC4364402.1"/>
    </source>
</evidence>
<gene>
    <name evidence="4" type="ORF">ACFOX3_18990</name>
</gene>
<dbReference type="EMBL" id="JBHSCX010000025">
    <property type="protein sequence ID" value="MFC4364402.1"/>
    <property type="molecule type" value="Genomic_DNA"/>
</dbReference>
<sequence>MEALRALIPGALAPTGNPISTSGLGDNTALAVTNFQSCFLDSGTSALAVALIDARARRANVKFPKVIIPGYCCPDLVSAAKFAGLQPVAVDIGREDASYDLHQLAQVMDTDTVAVIAINFLGVAERLEAIREVIGTRDVALVEDNAQWLPASEYTSVADYVVFSFGRGKPLSLLGGGVVFYRATLAELQFEPDEYGQTGYTYRLKLFAYNLMLRPVGYRLVCLLPFLRLGLTVYKPKTKIAFMDSQRLKLLGANLAAYRVRSQGLETSLLNAFVAVDRNPYSALSSNRSGRLLRFPVLCASEQERDRLLAELVGLGASALYGRSIDQVEGVGALVEVPYPLINAKSFASRLLTLPLHRYVEKHYLQSLLRKLQGFFHRPL</sequence>